<gene>
    <name evidence="2" type="ORF">NDI38_20860</name>
</gene>
<reference evidence="2 3" key="1">
    <citation type="submission" date="2022-04" db="EMBL/GenBank/DDBJ databases">
        <title>Positive selection, recombination, and allopatry shape intraspecific diversity of widespread and dominant cyanobacteria.</title>
        <authorList>
            <person name="Wei J."/>
            <person name="Shu W."/>
            <person name="Hu C."/>
        </authorList>
    </citation>
    <scope>NUCLEOTIDE SEQUENCE [LARGE SCALE GENOMIC DNA]</scope>
    <source>
        <strain evidence="2 3">AS-A4</strain>
    </source>
</reference>
<dbReference type="CDD" id="cd00719">
    <property type="entry name" value="GIY-YIG_SF"/>
    <property type="match status" value="1"/>
</dbReference>
<dbReference type="Pfam" id="PF01541">
    <property type="entry name" value="GIY-YIG"/>
    <property type="match status" value="1"/>
</dbReference>
<dbReference type="InterPro" id="IPR000305">
    <property type="entry name" value="GIY-YIG_endonuc"/>
</dbReference>
<dbReference type="SMART" id="SM00465">
    <property type="entry name" value="GIYc"/>
    <property type="match status" value="1"/>
</dbReference>
<dbReference type="SUPFAM" id="SSF82771">
    <property type="entry name" value="GIY-YIG endonuclease"/>
    <property type="match status" value="1"/>
</dbReference>
<organism evidence="2 3">
    <name type="scientific">Stenomitos frigidus AS-A4</name>
    <dbReference type="NCBI Taxonomy" id="2933935"/>
    <lineage>
        <taxon>Bacteria</taxon>
        <taxon>Bacillati</taxon>
        <taxon>Cyanobacteriota</taxon>
        <taxon>Cyanophyceae</taxon>
        <taxon>Leptolyngbyales</taxon>
        <taxon>Leptolyngbyaceae</taxon>
        <taxon>Stenomitos</taxon>
    </lineage>
</organism>
<dbReference type="PROSITE" id="PS50164">
    <property type="entry name" value="GIY_YIG"/>
    <property type="match status" value="1"/>
</dbReference>
<evidence type="ECO:0000259" key="1">
    <source>
        <dbReference type="PROSITE" id="PS50164"/>
    </source>
</evidence>
<dbReference type="EMBL" id="JAMPLM010000023">
    <property type="protein sequence ID" value="MEP1060887.1"/>
    <property type="molecule type" value="Genomic_DNA"/>
</dbReference>
<accession>A0ABV0KP20</accession>
<sequence>MLQEFSTLPNLKLLERERLPECSAIYFAISRDQVLYVGLATNLRNRWQKHHRSPQLEAINKRCEVRLFWLSCAQKELNELEQQYIEYYCPTLNQTKIPERQLIPSFQMLTLSLKKLSERVICFGVCPADNQQLKTLFLGYLAGYREMQLATATLRKSLQAITKKPNSLFRWTEVTRRKDGAHWLTRCNGIEIQLIPWFGECVMHNPSMYEVMVEKRFSTRTSIPAPEYESMRQEVKAMSFRERLELARSSEIGQKLFPLECAAQFRTVSGVEILCLTDSQLQALLSDHSNLQEQHPKMTAVHSDPVPSLEF</sequence>
<protein>
    <submittedName>
        <fullName evidence="2">GIY-YIG nuclease family protein</fullName>
    </submittedName>
</protein>
<name>A0ABV0KP20_9CYAN</name>
<evidence type="ECO:0000313" key="3">
    <source>
        <dbReference type="Proteomes" id="UP001476950"/>
    </source>
</evidence>
<dbReference type="RefSeq" id="WP_190452924.1">
    <property type="nucleotide sequence ID" value="NZ_JAMPLM010000023.1"/>
</dbReference>
<dbReference type="Gene3D" id="3.40.1440.10">
    <property type="entry name" value="GIY-YIG endonuclease"/>
    <property type="match status" value="1"/>
</dbReference>
<keyword evidence="3" id="KW-1185">Reference proteome</keyword>
<feature type="domain" description="GIY-YIG" evidence="1">
    <location>
        <begin position="21"/>
        <end position="94"/>
    </location>
</feature>
<dbReference type="InterPro" id="IPR035901">
    <property type="entry name" value="GIY-YIG_endonuc_sf"/>
</dbReference>
<comment type="caution">
    <text evidence="2">The sequence shown here is derived from an EMBL/GenBank/DDBJ whole genome shotgun (WGS) entry which is preliminary data.</text>
</comment>
<proteinExistence type="predicted"/>
<dbReference type="Proteomes" id="UP001476950">
    <property type="component" value="Unassembled WGS sequence"/>
</dbReference>
<evidence type="ECO:0000313" key="2">
    <source>
        <dbReference type="EMBL" id="MEP1060887.1"/>
    </source>
</evidence>